<dbReference type="PROSITE" id="PS50110">
    <property type="entry name" value="RESPONSE_REGULATORY"/>
    <property type="match status" value="1"/>
</dbReference>
<dbReference type="Pfam" id="PF02954">
    <property type="entry name" value="HTH_8"/>
    <property type="match status" value="1"/>
</dbReference>
<dbReference type="PANTHER" id="PTHR32071">
    <property type="entry name" value="TRANSCRIPTIONAL REGULATORY PROTEIN"/>
    <property type="match status" value="1"/>
</dbReference>
<dbReference type="AlphaFoldDB" id="A0A3B1C1G3"/>
<keyword evidence="4" id="KW-0238">DNA-binding</keyword>
<evidence type="ECO:0000313" key="8">
    <source>
        <dbReference type="EMBL" id="VAX24346.1"/>
    </source>
</evidence>
<keyword evidence="2" id="KW-0067">ATP-binding</keyword>
<dbReference type="InterPro" id="IPR003593">
    <property type="entry name" value="AAA+_ATPase"/>
</dbReference>
<evidence type="ECO:0000256" key="1">
    <source>
        <dbReference type="ARBA" id="ARBA00022741"/>
    </source>
</evidence>
<dbReference type="InterPro" id="IPR002197">
    <property type="entry name" value="HTH_Fis"/>
</dbReference>
<evidence type="ECO:0000259" key="7">
    <source>
        <dbReference type="PROSITE" id="PS50110"/>
    </source>
</evidence>
<evidence type="ECO:0000256" key="2">
    <source>
        <dbReference type="ARBA" id="ARBA00022840"/>
    </source>
</evidence>
<protein>
    <submittedName>
        <fullName evidence="8">Response regulator of zinc sigma-54-dependent two-component system</fullName>
    </submittedName>
</protein>
<dbReference type="EMBL" id="UOGC01000164">
    <property type="protein sequence ID" value="VAX24346.1"/>
    <property type="molecule type" value="Genomic_DNA"/>
</dbReference>
<dbReference type="SMART" id="SM00448">
    <property type="entry name" value="REC"/>
    <property type="match status" value="1"/>
</dbReference>
<dbReference type="Pfam" id="PF00072">
    <property type="entry name" value="Response_reg"/>
    <property type="match status" value="1"/>
</dbReference>
<dbReference type="Gene3D" id="1.10.10.60">
    <property type="entry name" value="Homeodomain-like"/>
    <property type="match status" value="1"/>
</dbReference>
<feature type="domain" description="Response regulatory" evidence="7">
    <location>
        <begin position="1"/>
        <end position="105"/>
    </location>
</feature>
<evidence type="ECO:0000256" key="4">
    <source>
        <dbReference type="ARBA" id="ARBA00023125"/>
    </source>
</evidence>
<reference evidence="8" key="1">
    <citation type="submission" date="2018-06" db="EMBL/GenBank/DDBJ databases">
        <authorList>
            <person name="Zhirakovskaya E."/>
        </authorList>
    </citation>
    <scope>NUCLEOTIDE SEQUENCE</scope>
</reference>
<dbReference type="InterPro" id="IPR011006">
    <property type="entry name" value="CheY-like_superfamily"/>
</dbReference>
<evidence type="ECO:0000256" key="5">
    <source>
        <dbReference type="ARBA" id="ARBA00023163"/>
    </source>
</evidence>
<dbReference type="Pfam" id="PF25601">
    <property type="entry name" value="AAA_lid_14"/>
    <property type="match status" value="1"/>
</dbReference>
<keyword evidence="5" id="KW-0804">Transcription</keyword>
<name>A0A3B1C1G3_9ZZZZ</name>
<keyword evidence="3" id="KW-0805">Transcription regulation</keyword>
<dbReference type="CDD" id="cd00009">
    <property type="entry name" value="AAA"/>
    <property type="match status" value="1"/>
</dbReference>
<dbReference type="GO" id="GO:0005524">
    <property type="term" value="F:ATP binding"/>
    <property type="evidence" value="ECO:0007669"/>
    <property type="project" value="UniProtKB-KW"/>
</dbReference>
<dbReference type="InterPro" id="IPR025662">
    <property type="entry name" value="Sigma_54_int_dom_ATP-bd_1"/>
</dbReference>
<dbReference type="PANTHER" id="PTHR32071:SF21">
    <property type="entry name" value="TRANSCRIPTIONAL REGULATORY PROTEIN FLGR"/>
    <property type="match status" value="1"/>
</dbReference>
<dbReference type="InterPro" id="IPR027417">
    <property type="entry name" value="P-loop_NTPase"/>
</dbReference>
<dbReference type="SUPFAM" id="SSF46689">
    <property type="entry name" value="Homeodomain-like"/>
    <property type="match status" value="1"/>
</dbReference>
<proteinExistence type="predicted"/>
<evidence type="ECO:0000256" key="3">
    <source>
        <dbReference type="ARBA" id="ARBA00023015"/>
    </source>
</evidence>
<dbReference type="SUPFAM" id="SSF52172">
    <property type="entry name" value="CheY-like"/>
    <property type="match status" value="1"/>
</dbReference>
<dbReference type="PROSITE" id="PS50045">
    <property type="entry name" value="SIGMA54_INTERACT_4"/>
    <property type="match status" value="1"/>
</dbReference>
<feature type="domain" description="Sigma-54 factor interaction" evidence="6">
    <location>
        <begin position="132"/>
        <end position="361"/>
    </location>
</feature>
<gene>
    <name evidence="8" type="ORF">MNBD_NITROSPINAE01-137</name>
</gene>
<organism evidence="8">
    <name type="scientific">hydrothermal vent metagenome</name>
    <dbReference type="NCBI Taxonomy" id="652676"/>
    <lineage>
        <taxon>unclassified sequences</taxon>
        <taxon>metagenomes</taxon>
        <taxon>ecological metagenomes</taxon>
    </lineage>
</organism>
<dbReference type="InterPro" id="IPR009057">
    <property type="entry name" value="Homeodomain-like_sf"/>
</dbReference>
<dbReference type="Gene3D" id="1.10.8.60">
    <property type="match status" value="1"/>
</dbReference>
<dbReference type="SMART" id="SM00382">
    <property type="entry name" value="AAA"/>
    <property type="match status" value="1"/>
</dbReference>
<dbReference type="Gene3D" id="3.40.50.2300">
    <property type="match status" value="1"/>
</dbReference>
<dbReference type="InterPro" id="IPR001789">
    <property type="entry name" value="Sig_transdc_resp-reg_receiver"/>
</dbReference>
<dbReference type="InterPro" id="IPR002078">
    <property type="entry name" value="Sigma_54_int"/>
</dbReference>
<dbReference type="FunFam" id="3.40.50.300:FF:000006">
    <property type="entry name" value="DNA-binding transcriptional regulator NtrC"/>
    <property type="match status" value="1"/>
</dbReference>
<dbReference type="GO" id="GO:0043565">
    <property type="term" value="F:sequence-specific DNA binding"/>
    <property type="evidence" value="ECO:0007669"/>
    <property type="project" value="InterPro"/>
</dbReference>
<dbReference type="PROSITE" id="PS00675">
    <property type="entry name" value="SIGMA54_INTERACT_1"/>
    <property type="match status" value="1"/>
</dbReference>
<evidence type="ECO:0000259" key="6">
    <source>
        <dbReference type="PROSITE" id="PS50045"/>
    </source>
</evidence>
<dbReference type="InterPro" id="IPR058031">
    <property type="entry name" value="AAA_lid_NorR"/>
</dbReference>
<sequence length="447" mass="49378">MRVALTEALTRSGHTVVAVSNGEEGLKALESTKADLIISDVRMPKMNGLELLRRVRKKSADTPFVLITAYGSVDDAVEAMKHGATDYLLKPFSADTLDDLIYRVFENGEPIPRTEIQKPSTVKVKVKKTRQIVTENEKMKQVLDIAKRVAPSKSTVLVHGESGVGKELIARFIHEHSDRRDKPFVAVNCAAVPETLLESELFGHEKGSFTGAFARKLGRFELANHGTILLDEITEMNTPLQAKLLRVLQENEIDRVGGQEPVQLDIRVIATTNRDIEDAVENGDFREDLYFRLNVIPLNVPSLKERGDDISILVEYFIKKFNAIMGKLVTGVESSAMEALQNRSWRGNVRELENVIERAVLLATGDDITTADLMLGRDMGAKTSGDEAFATGEIAKAGKTVAEMEKKLIENTLGTVGGNRTQAAKLLGVSIRTLRNKLNEYKKNNPA</sequence>
<keyword evidence="1" id="KW-0547">Nucleotide-binding</keyword>
<dbReference type="PRINTS" id="PR01590">
    <property type="entry name" value="HTHFIS"/>
</dbReference>
<dbReference type="GO" id="GO:0006355">
    <property type="term" value="P:regulation of DNA-templated transcription"/>
    <property type="evidence" value="ECO:0007669"/>
    <property type="project" value="InterPro"/>
</dbReference>
<dbReference type="Gene3D" id="3.40.50.300">
    <property type="entry name" value="P-loop containing nucleotide triphosphate hydrolases"/>
    <property type="match status" value="1"/>
</dbReference>
<dbReference type="SUPFAM" id="SSF52540">
    <property type="entry name" value="P-loop containing nucleoside triphosphate hydrolases"/>
    <property type="match status" value="1"/>
</dbReference>
<dbReference type="GO" id="GO:0000160">
    <property type="term" value="P:phosphorelay signal transduction system"/>
    <property type="evidence" value="ECO:0007669"/>
    <property type="project" value="InterPro"/>
</dbReference>
<accession>A0A3B1C1G3</accession>
<dbReference type="Pfam" id="PF00158">
    <property type="entry name" value="Sigma54_activat"/>
    <property type="match status" value="1"/>
</dbReference>